<accession>A0A9X1XVF5</accession>
<comment type="caution">
    <text evidence="1">The sequence shown here is derived from an EMBL/GenBank/DDBJ whole genome shotgun (WGS) entry which is preliminary data.</text>
</comment>
<evidence type="ECO:0000313" key="2">
    <source>
        <dbReference type="Proteomes" id="UP001139260"/>
    </source>
</evidence>
<organism evidence="1 2">
    <name type="scientific">Flavobacterium pygoscelis</name>
    <dbReference type="NCBI Taxonomy" id="2893176"/>
    <lineage>
        <taxon>Bacteria</taxon>
        <taxon>Pseudomonadati</taxon>
        <taxon>Bacteroidota</taxon>
        <taxon>Flavobacteriia</taxon>
        <taxon>Flavobacteriales</taxon>
        <taxon>Flavobacteriaceae</taxon>
        <taxon>Flavobacterium</taxon>
    </lineage>
</organism>
<reference evidence="1" key="1">
    <citation type="submission" date="2022-04" db="EMBL/GenBank/DDBJ databases">
        <title>Flavobacterium pygoscelis sp. nov. isolated from Chinstrap chick (Pygoscelis antarcticus).</title>
        <authorList>
            <person name="Irgang R."/>
            <person name="Poblete-Morales M."/>
            <person name="Avendano-Herrera R."/>
        </authorList>
    </citation>
    <scope>NUCLEOTIDE SEQUENCE</scope>
    <source>
        <strain evidence="1">I-SCBP12n</strain>
    </source>
</reference>
<evidence type="ECO:0000313" key="1">
    <source>
        <dbReference type="EMBL" id="MCK8142393.1"/>
    </source>
</evidence>
<protein>
    <submittedName>
        <fullName evidence="1">Uncharacterized protein</fullName>
    </submittedName>
</protein>
<dbReference type="RefSeq" id="WP_210646150.1">
    <property type="nucleotide sequence ID" value="NZ_JALNUB010000006.1"/>
</dbReference>
<dbReference type="EMBL" id="JALNUB010000006">
    <property type="protein sequence ID" value="MCK8142393.1"/>
    <property type="molecule type" value="Genomic_DNA"/>
</dbReference>
<name>A0A9X1XVF5_9FLAO</name>
<proteinExistence type="predicted"/>
<dbReference type="Proteomes" id="UP001139260">
    <property type="component" value="Unassembled WGS sequence"/>
</dbReference>
<keyword evidence="2" id="KW-1185">Reference proteome</keyword>
<sequence>MQLDLEVLVVSQKIITTLWVMGSIPIHSNVIVQLVRTIDNFAGSNPAPFFDSVRQMVSQAQTENLYFREHHS</sequence>
<dbReference type="AlphaFoldDB" id="A0A9X1XVF5"/>
<gene>
    <name evidence="1" type="ORF">MW871_10870</name>
</gene>